<protein>
    <submittedName>
        <fullName evidence="2">Outer membrane insertion C-terminal signal</fullName>
    </submittedName>
</protein>
<gene>
    <name evidence="2" type="ORF">BECKLFY1418B_GA0070995_104713</name>
</gene>
<keyword evidence="1" id="KW-0732">Signal</keyword>
<dbReference type="Pfam" id="PF13557">
    <property type="entry name" value="Phenol_MetA_deg"/>
    <property type="match status" value="1"/>
</dbReference>
<feature type="signal peptide" evidence="1">
    <location>
        <begin position="1"/>
        <end position="21"/>
    </location>
</feature>
<dbReference type="AlphaFoldDB" id="A0A450ULY6"/>
<evidence type="ECO:0000313" key="2">
    <source>
        <dbReference type="EMBL" id="VFJ93537.1"/>
    </source>
</evidence>
<dbReference type="InterPro" id="IPR025737">
    <property type="entry name" value="FApF"/>
</dbReference>
<name>A0A450ULY6_9GAMM</name>
<organism evidence="2">
    <name type="scientific">Candidatus Kentrum sp. LFY</name>
    <dbReference type="NCBI Taxonomy" id="2126342"/>
    <lineage>
        <taxon>Bacteria</taxon>
        <taxon>Pseudomonadati</taxon>
        <taxon>Pseudomonadota</taxon>
        <taxon>Gammaproteobacteria</taxon>
        <taxon>Candidatus Kentrum</taxon>
    </lineage>
</organism>
<reference evidence="2" key="1">
    <citation type="submission" date="2019-02" db="EMBL/GenBank/DDBJ databases">
        <authorList>
            <person name="Gruber-Vodicka R. H."/>
            <person name="Seah K. B. B."/>
        </authorList>
    </citation>
    <scope>NUCLEOTIDE SEQUENCE</scope>
    <source>
        <strain evidence="2">BECK_M7</strain>
    </source>
</reference>
<proteinExistence type="predicted"/>
<sequence>MNTIRFFCVVALAAFSVVAHAELPLTVEDLITDKGKIKLDVSVAYANSDRQGVSTGEPITIQTGTTSFVTVPTLVGDSLSNSDLVVGTLGLRYGLTAKAEIFTRASYLYSSNRTSNVSGTGSSSDNRFADAWAGVNYQFKEDDDTPALLGFGEVALHEKYESSSSFKSYLFGLTTYKAIDPVVFVLTAAYRLNQSRKNGDRDYEPGNMFLLNPSVAFAVNDRVTLTTGVQWTNRQADKVDSQIQGLRRSSTDLLLGVGYGISKGSTLNFTFQENASGSDGANLRLNWLHTF</sequence>
<feature type="chain" id="PRO_5019544274" evidence="1">
    <location>
        <begin position="22"/>
        <end position="291"/>
    </location>
</feature>
<evidence type="ECO:0000256" key="1">
    <source>
        <dbReference type="SAM" id="SignalP"/>
    </source>
</evidence>
<accession>A0A450ULY6</accession>
<dbReference type="EMBL" id="CAADFF010000047">
    <property type="protein sequence ID" value="VFJ93537.1"/>
    <property type="molecule type" value="Genomic_DNA"/>
</dbReference>